<dbReference type="EC" id="4.1.3.27" evidence="1"/>
<name>A0A4D6RNU1_9LAMI</name>
<evidence type="ECO:0000313" key="1">
    <source>
        <dbReference type="EMBL" id="QCF61892.1"/>
    </source>
</evidence>
<dbReference type="GO" id="GO:0004049">
    <property type="term" value="F:anthranilate synthase activity"/>
    <property type="evidence" value="ECO:0007669"/>
    <property type="project" value="UniProtKB-EC"/>
</dbReference>
<keyword evidence="1" id="KW-0456">Lyase</keyword>
<accession>A0A4D6RNU1</accession>
<sequence>MSRSPKYEIPPKPPLYGPLLVFSSLSINSIAFTFGAPLTVPTGSAARSASHPVILSSNSPVTVELMCITWEYLSTFMSLCTLTEPYFETLPTSFLPRSTSIICSARCFSSFRRFLSRFSSSIKVFPLLVVPAKGRLVIMFFFERVRISGLEATRMQPLACM</sequence>
<proteinExistence type="predicted"/>
<dbReference type="EMBL" id="MH976794">
    <property type="protein sequence ID" value="QCF61892.1"/>
    <property type="molecule type" value="Genomic_DNA"/>
</dbReference>
<organism evidence="1">
    <name type="scientific">Strobilanthes cusia</name>
    <dbReference type="NCBI Taxonomy" id="222567"/>
    <lineage>
        <taxon>Eukaryota</taxon>
        <taxon>Viridiplantae</taxon>
        <taxon>Streptophyta</taxon>
        <taxon>Embryophyta</taxon>
        <taxon>Tracheophyta</taxon>
        <taxon>Spermatophyta</taxon>
        <taxon>Magnoliopsida</taxon>
        <taxon>eudicotyledons</taxon>
        <taxon>Gunneridae</taxon>
        <taxon>Pentapetalae</taxon>
        <taxon>asterids</taxon>
        <taxon>lamiids</taxon>
        <taxon>Lamiales</taxon>
        <taxon>Acanthaceae</taxon>
        <taxon>Acanthoideae</taxon>
        <taxon>Ruellieae</taxon>
        <taxon>Strobilanthinae</taxon>
        <taxon>Strobilanthes</taxon>
    </lineage>
</organism>
<reference evidence="1" key="1">
    <citation type="submission" date="2018-09" db="EMBL/GenBank/DDBJ databases">
        <authorList>
            <person name="Shen J."/>
        </authorList>
    </citation>
    <scope>NUCLEOTIDE SEQUENCE</scope>
</reference>
<dbReference type="AlphaFoldDB" id="A0A4D6RNU1"/>
<protein>
    <submittedName>
        <fullName evidence="1">Anthranilate synthase</fullName>
        <ecNumber evidence="1">4.1.3.27</ecNumber>
    </submittedName>
</protein>